<evidence type="ECO:0000313" key="1">
    <source>
        <dbReference type="EMBL" id="GAJ09228.1"/>
    </source>
</evidence>
<gene>
    <name evidence="1" type="ORF">S12H4_47271</name>
</gene>
<proteinExistence type="predicted"/>
<organism evidence="1">
    <name type="scientific">marine sediment metagenome</name>
    <dbReference type="NCBI Taxonomy" id="412755"/>
    <lineage>
        <taxon>unclassified sequences</taxon>
        <taxon>metagenomes</taxon>
        <taxon>ecological metagenomes</taxon>
    </lineage>
</organism>
<protein>
    <submittedName>
        <fullName evidence="1">Uncharacterized protein</fullName>
    </submittedName>
</protein>
<accession>X1TV50</accession>
<name>X1TV50_9ZZZZ</name>
<dbReference type="AlphaFoldDB" id="X1TV50"/>
<comment type="caution">
    <text evidence="1">The sequence shown here is derived from an EMBL/GenBank/DDBJ whole genome shotgun (WGS) entry which is preliminary data.</text>
</comment>
<sequence>LAHAVDTGRLAPDVPATVDVQAIAPTLAVRDRLRDARADEILVRNGAMSAATMAMRHGLEAEE</sequence>
<reference evidence="1" key="1">
    <citation type="journal article" date="2014" name="Front. Microbiol.">
        <title>High frequency of phylogenetically diverse reductive dehalogenase-homologous genes in deep subseafloor sedimentary metagenomes.</title>
        <authorList>
            <person name="Kawai M."/>
            <person name="Futagami T."/>
            <person name="Toyoda A."/>
            <person name="Takaki Y."/>
            <person name="Nishi S."/>
            <person name="Hori S."/>
            <person name="Arai W."/>
            <person name="Tsubouchi T."/>
            <person name="Morono Y."/>
            <person name="Uchiyama I."/>
            <person name="Ito T."/>
            <person name="Fujiyama A."/>
            <person name="Inagaki F."/>
            <person name="Takami H."/>
        </authorList>
    </citation>
    <scope>NUCLEOTIDE SEQUENCE</scope>
    <source>
        <strain evidence="1">Expedition CK06-06</strain>
    </source>
</reference>
<dbReference type="EMBL" id="BARW01029415">
    <property type="protein sequence ID" value="GAJ09228.1"/>
    <property type="molecule type" value="Genomic_DNA"/>
</dbReference>
<feature type="non-terminal residue" evidence="1">
    <location>
        <position position="1"/>
    </location>
</feature>